<gene>
    <name evidence="1" type="ORF">AAH949_04270</name>
</gene>
<name>A0AAU7EAU6_9BACT</name>
<accession>A0AAU7EAU6</accession>
<proteinExistence type="predicted"/>
<dbReference type="AlphaFoldDB" id="A0AAU7EAU6"/>
<sequence length="68" mass="7913">MYEKKDLRVLQIIQKAREFSDPDLLNENLLAQLVNTPLKPIKNKNKQKIIQSLNELIKAKEKALLSNK</sequence>
<organism evidence="1">
    <name type="scientific">Campylobacter sp. CCS1377</name>
    <dbReference type="NCBI Taxonomy" id="3158229"/>
    <lineage>
        <taxon>Bacteria</taxon>
        <taxon>Pseudomonadati</taxon>
        <taxon>Campylobacterota</taxon>
        <taxon>Epsilonproteobacteria</taxon>
        <taxon>Campylobacterales</taxon>
        <taxon>Campylobacteraceae</taxon>
        <taxon>Campylobacter</taxon>
    </lineage>
</organism>
<protein>
    <submittedName>
        <fullName evidence="1">Uncharacterized protein</fullName>
    </submittedName>
</protein>
<dbReference type="EMBL" id="CP155620">
    <property type="protein sequence ID" value="XBJ30048.1"/>
    <property type="molecule type" value="Genomic_DNA"/>
</dbReference>
<dbReference type="RefSeq" id="WP_134238589.1">
    <property type="nucleotide sequence ID" value="NZ_CP155620.1"/>
</dbReference>
<evidence type="ECO:0000313" key="1">
    <source>
        <dbReference type="EMBL" id="XBJ30048.1"/>
    </source>
</evidence>
<reference evidence="1" key="1">
    <citation type="submission" date="2024-05" db="EMBL/GenBank/DDBJ databases">
        <title>Campylobacter coli isolated from environmental waters in Slovenia.</title>
        <authorList>
            <person name="Zautner A.E."/>
            <person name="Bunk B."/>
            <person name="Riedel T."/>
            <person name="Sproeer C."/>
        </authorList>
    </citation>
    <scope>NUCLEOTIDE SEQUENCE</scope>
    <source>
        <strain evidence="1">CCS1377</strain>
    </source>
</reference>